<dbReference type="InterPro" id="IPR029058">
    <property type="entry name" value="AB_hydrolase_fold"/>
</dbReference>
<dbReference type="PANTHER" id="PTHR43248">
    <property type="entry name" value="2-SUCCINYL-6-HYDROXY-2,4-CYCLOHEXADIENE-1-CARBOXYLATE SYNTHASE"/>
    <property type="match status" value="1"/>
</dbReference>
<dbReference type="GO" id="GO:0008233">
    <property type="term" value="F:peptidase activity"/>
    <property type="evidence" value="ECO:0007669"/>
    <property type="project" value="InterPro"/>
</dbReference>
<protein>
    <submittedName>
        <fullName evidence="5">Cysteine proteinase</fullName>
    </submittedName>
</protein>
<dbReference type="Proteomes" id="UP000632858">
    <property type="component" value="Unassembled WGS sequence"/>
</dbReference>
<dbReference type="InterPro" id="IPR013595">
    <property type="entry name" value="Pept_S33_TAP-like_C"/>
</dbReference>
<dbReference type="InterPro" id="IPR002410">
    <property type="entry name" value="Peptidase_S33"/>
</dbReference>
<evidence type="ECO:0000313" key="6">
    <source>
        <dbReference type="Proteomes" id="UP000632858"/>
    </source>
</evidence>
<dbReference type="GO" id="GO:0006508">
    <property type="term" value="P:proteolysis"/>
    <property type="evidence" value="ECO:0007669"/>
    <property type="project" value="InterPro"/>
</dbReference>
<keyword evidence="6" id="KW-1185">Reference proteome</keyword>
<dbReference type="RefSeq" id="WP_188449642.1">
    <property type="nucleotide sequence ID" value="NZ_BMFO01000003.1"/>
</dbReference>
<dbReference type="PRINTS" id="PR00793">
    <property type="entry name" value="PROAMNOPTASE"/>
</dbReference>
<comment type="similarity">
    <text evidence="1">Belongs to the peptidase S33 family.</text>
</comment>
<dbReference type="InterPro" id="IPR051601">
    <property type="entry name" value="Serine_prot/Carboxylest_S33"/>
</dbReference>
<accession>A0A917CSA0</accession>
<reference evidence="5" key="2">
    <citation type="submission" date="2020-09" db="EMBL/GenBank/DDBJ databases">
        <authorList>
            <person name="Sun Q."/>
            <person name="Zhou Y."/>
        </authorList>
    </citation>
    <scope>NUCLEOTIDE SEQUENCE</scope>
    <source>
        <strain evidence="5">CGMCC 1.12726</strain>
    </source>
</reference>
<proteinExistence type="inferred from homology"/>
<evidence type="ECO:0000256" key="1">
    <source>
        <dbReference type="ARBA" id="ARBA00010088"/>
    </source>
</evidence>
<gene>
    <name evidence="5" type="ORF">GCM10010960_15600</name>
</gene>
<name>A0A917CSA0_9GAMM</name>
<feature type="domain" description="AB hydrolase-1" evidence="3">
    <location>
        <begin position="106"/>
        <end position="248"/>
    </location>
</feature>
<dbReference type="Gene3D" id="3.40.50.1820">
    <property type="entry name" value="alpha/beta hydrolase"/>
    <property type="match status" value="1"/>
</dbReference>
<evidence type="ECO:0000259" key="3">
    <source>
        <dbReference type="Pfam" id="PF00561"/>
    </source>
</evidence>
<organism evidence="5 6">
    <name type="scientific">Arenimonas maotaiensis</name>
    <dbReference type="NCBI Taxonomy" id="1446479"/>
    <lineage>
        <taxon>Bacteria</taxon>
        <taxon>Pseudomonadati</taxon>
        <taxon>Pseudomonadota</taxon>
        <taxon>Gammaproteobacteria</taxon>
        <taxon>Lysobacterales</taxon>
        <taxon>Lysobacteraceae</taxon>
        <taxon>Arenimonas</taxon>
    </lineage>
</organism>
<reference evidence="5" key="1">
    <citation type="journal article" date="2014" name="Int. J. Syst. Evol. Microbiol.">
        <title>Complete genome sequence of Corynebacterium casei LMG S-19264T (=DSM 44701T), isolated from a smear-ripened cheese.</title>
        <authorList>
            <consortium name="US DOE Joint Genome Institute (JGI-PGF)"/>
            <person name="Walter F."/>
            <person name="Albersmeier A."/>
            <person name="Kalinowski J."/>
            <person name="Ruckert C."/>
        </authorList>
    </citation>
    <scope>NUCLEOTIDE SEQUENCE</scope>
    <source>
        <strain evidence="5">CGMCC 1.12726</strain>
    </source>
</reference>
<dbReference type="Pfam" id="PF00561">
    <property type="entry name" value="Abhydrolase_1"/>
    <property type="match status" value="1"/>
</dbReference>
<dbReference type="SUPFAM" id="SSF53474">
    <property type="entry name" value="alpha/beta-Hydrolases"/>
    <property type="match status" value="1"/>
</dbReference>
<sequence>MQAKYRNGLRAAVVIAAAAWIAKPYLSDGGKDADAPKPKAAVAAVDLGRTLGGIRFQPCTLARGTDALMAFCGELQVPEDHSKPDGRKLKLAIAWLPATRDAEDDPIFMLAGGPGQGARESFPGIAGAFAEARKSRHIILLDQRGTGDSHPLKCVDADGRSAVVEDEDYSAASAAAFAERCAAQYAGKVDVRQFSSSDAIQDLDLARKAIGAAQINLIGISYGTRMAQLYAKRYPASTRTVVLDGVAPLETVLGQDHAKNLEASLDLQFTRCSADAACRAKMGDPRAQLDKLMATLAKGPVPVRYRDALTGEWRDGQFSAGHVAMLTRMLAYAPQAAGVLPLLFSEGNQGHVDALMGLSEMLTRDISDQIMHGMQLSVMCSEDAPDLKVDPEDRTRLLGTGLVELMQAQCAVWPHKPRPADYRAPLTGKLPVLVLSGEFDPVTPPRYGDLVMKHLGNARHIVAKGTGHNVLPVGCMPKLYARFLESADPKALDAACMDRLTYASPFTGYYGWEP</sequence>
<comment type="caution">
    <text evidence="5">The sequence shown here is derived from an EMBL/GenBank/DDBJ whole genome shotgun (WGS) entry which is preliminary data.</text>
</comment>
<dbReference type="Pfam" id="PF08386">
    <property type="entry name" value="Abhydrolase_4"/>
    <property type="match status" value="1"/>
</dbReference>
<dbReference type="AlphaFoldDB" id="A0A917CSA0"/>
<dbReference type="EMBL" id="BMFO01000003">
    <property type="protein sequence ID" value="GGF94762.1"/>
    <property type="molecule type" value="Genomic_DNA"/>
</dbReference>
<feature type="domain" description="Peptidase S33 tripeptidyl aminopeptidase-like C-terminal" evidence="4">
    <location>
        <begin position="406"/>
        <end position="496"/>
    </location>
</feature>
<keyword evidence="2" id="KW-0378">Hydrolase</keyword>
<dbReference type="InterPro" id="IPR000073">
    <property type="entry name" value="AB_hydrolase_1"/>
</dbReference>
<evidence type="ECO:0000256" key="2">
    <source>
        <dbReference type="ARBA" id="ARBA00022801"/>
    </source>
</evidence>
<evidence type="ECO:0000313" key="5">
    <source>
        <dbReference type="EMBL" id="GGF94762.1"/>
    </source>
</evidence>
<dbReference type="PANTHER" id="PTHR43248:SF25">
    <property type="entry name" value="AB HYDROLASE-1 DOMAIN-CONTAINING PROTEIN-RELATED"/>
    <property type="match status" value="1"/>
</dbReference>
<evidence type="ECO:0000259" key="4">
    <source>
        <dbReference type="Pfam" id="PF08386"/>
    </source>
</evidence>